<keyword evidence="3" id="KW-1185">Reference proteome</keyword>
<name>A0ABR2IPC0_9EUKA</name>
<feature type="transmembrane region" description="Helical" evidence="1">
    <location>
        <begin position="12"/>
        <end position="31"/>
    </location>
</feature>
<organism evidence="2 3">
    <name type="scientific">Tritrichomonas musculus</name>
    <dbReference type="NCBI Taxonomy" id="1915356"/>
    <lineage>
        <taxon>Eukaryota</taxon>
        <taxon>Metamonada</taxon>
        <taxon>Parabasalia</taxon>
        <taxon>Tritrichomonadida</taxon>
        <taxon>Tritrichomonadidae</taxon>
        <taxon>Tritrichomonas</taxon>
    </lineage>
</organism>
<sequence>MALPIDLTKDALLQFFFIFFDIYGAYSAFSVGIIKNPFSLFVCLTNMALCLLDALLLLVEPPFKIEVSFIDNFIDRSVLYIMVSLLFYTKYTIKNYIWRIFGIGAIVSFLLSFSSIENFVPLFSQCKVQLKENYDFLNRYGKEQDEAYSPLNPSSV</sequence>
<gene>
    <name evidence="2" type="ORF">M9Y10_009240</name>
</gene>
<comment type="caution">
    <text evidence="2">The sequence shown here is derived from an EMBL/GenBank/DDBJ whole genome shotgun (WGS) entry which is preliminary data.</text>
</comment>
<evidence type="ECO:0000313" key="3">
    <source>
        <dbReference type="Proteomes" id="UP001470230"/>
    </source>
</evidence>
<keyword evidence="1" id="KW-0472">Membrane</keyword>
<dbReference type="EMBL" id="JAPFFF010000015">
    <property type="protein sequence ID" value="KAK8866281.1"/>
    <property type="molecule type" value="Genomic_DNA"/>
</dbReference>
<keyword evidence="1" id="KW-0812">Transmembrane</keyword>
<keyword evidence="1" id="KW-1133">Transmembrane helix</keyword>
<evidence type="ECO:0000256" key="1">
    <source>
        <dbReference type="SAM" id="Phobius"/>
    </source>
</evidence>
<feature type="transmembrane region" description="Helical" evidence="1">
    <location>
        <begin position="96"/>
        <end position="116"/>
    </location>
</feature>
<evidence type="ECO:0000313" key="2">
    <source>
        <dbReference type="EMBL" id="KAK8866281.1"/>
    </source>
</evidence>
<feature type="transmembrane region" description="Helical" evidence="1">
    <location>
        <begin position="73"/>
        <end position="89"/>
    </location>
</feature>
<protein>
    <submittedName>
        <fullName evidence="2">Uncharacterized protein</fullName>
    </submittedName>
</protein>
<reference evidence="2 3" key="1">
    <citation type="submission" date="2024-04" db="EMBL/GenBank/DDBJ databases">
        <title>Tritrichomonas musculus Genome.</title>
        <authorList>
            <person name="Alves-Ferreira E."/>
            <person name="Grigg M."/>
            <person name="Lorenzi H."/>
            <person name="Galac M."/>
        </authorList>
    </citation>
    <scope>NUCLEOTIDE SEQUENCE [LARGE SCALE GENOMIC DNA]</scope>
    <source>
        <strain evidence="2 3">EAF2021</strain>
    </source>
</reference>
<proteinExistence type="predicted"/>
<feature type="transmembrane region" description="Helical" evidence="1">
    <location>
        <begin position="38"/>
        <end position="58"/>
    </location>
</feature>
<dbReference type="Proteomes" id="UP001470230">
    <property type="component" value="Unassembled WGS sequence"/>
</dbReference>
<accession>A0ABR2IPC0</accession>